<dbReference type="InterPro" id="IPR050671">
    <property type="entry name" value="CD300_family_receptors"/>
</dbReference>
<evidence type="ECO:0000256" key="4">
    <source>
        <dbReference type="SAM" id="SignalP"/>
    </source>
</evidence>
<dbReference type="EMBL" id="JAFBMS010000177">
    <property type="protein sequence ID" value="KAG9333791.1"/>
    <property type="molecule type" value="Genomic_DNA"/>
</dbReference>
<organism evidence="6 7">
    <name type="scientific">Albula glossodonta</name>
    <name type="common">roundjaw bonefish</name>
    <dbReference type="NCBI Taxonomy" id="121402"/>
    <lineage>
        <taxon>Eukaryota</taxon>
        <taxon>Metazoa</taxon>
        <taxon>Chordata</taxon>
        <taxon>Craniata</taxon>
        <taxon>Vertebrata</taxon>
        <taxon>Euteleostomi</taxon>
        <taxon>Actinopterygii</taxon>
        <taxon>Neopterygii</taxon>
        <taxon>Teleostei</taxon>
        <taxon>Albuliformes</taxon>
        <taxon>Albulidae</taxon>
        <taxon>Albula</taxon>
    </lineage>
</organism>
<evidence type="ECO:0000313" key="7">
    <source>
        <dbReference type="Proteomes" id="UP000824540"/>
    </source>
</evidence>
<dbReference type="Proteomes" id="UP000824540">
    <property type="component" value="Unassembled WGS sequence"/>
</dbReference>
<keyword evidence="7" id="KW-1185">Reference proteome</keyword>
<feature type="domain" description="Immunoglobulin" evidence="5">
    <location>
        <begin position="78"/>
        <end position="177"/>
    </location>
</feature>
<evidence type="ECO:0000259" key="5">
    <source>
        <dbReference type="SMART" id="SM00409"/>
    </source>
</evidence>
<protein>
    <recommendedName>
        <fullName evidence="5">Immunoglobulin domain-containing protein</fullName>
    </recommendedName>
</protein>
<evidence type="ECO:0000313" key="6">
    <source>
        <dbReference type="EMBL" id="KAG9333791.1"/>
    </source>
</evidence>
<dbReference type="Pfam" id="PF07686">
    <property type="entry name" value="V-set"/>
    <property type="match status" value="1"/>
</dbReference>
<dbReference type="AlphaFoldDB" id="A0A8T2N5F6"/>
<sequence length="191" mass="21705">MRNLFIFTFCLAGVCVYCITVTGYEGGGAFIRYFTVWINNLQQEDSGAYQCGIDITLSTDVYTKVQLEVKKGQRCGNVSTVILMVGDTFRFSCNYSHRPKGCESRDKYVCKGESLSSCKVLIRSEQHNIWEKKDRFNISDSTKARAFSMWINDVKPTDSGTYWCGMDKCTGMQLHVHEGRILETSVFAQRS</sequence>
<dbReference type="InterPro" id="IPR003599">
    <property type="entry name" value="Ig_sub"/>
</dbReference>
<evidence type="ECO:0000256" key="1">
    <source>
        <dbReference type="ARBA" id="ARBA00004370"/>
    </source>
</evidence>
<name>A0A8T2N5F6_9TELE</name>
<dbReference type="GO" id="GO:0004888">
    <property type="term" value="F:transmembrane signaling receptor activity"/>
    <property type="evidence" value="ECO:0007669"/>
    <property type="project" value="TreeGrafter"/>
</dbReference>
<feature type="domain" description="Immunoglobulin" evidence="5">
    <location>
        <begin position="18"/>
        <end position="70"/>
    </location>
</feature>
<dbReference type="InterPro" id="IPR013106">
    <property type="entry name" value="Ig_V-set"/>
</dbReference>
<dbReference type="InterPro" id="IPR013783">
    <property type="entry name" value="Ig-like_fold"/>
</dbReference>
<evidence type="ECO:0000256" key="2">
    <source>
        <dbReference type="ARBA" id="ARBA00022692"/>
    </source>
</evidence>
<reference evidence="6" key="1">
    <citation type="thesis" date="2021" institute="BYU ScholarsArchive" country="Provo, UT, USA">
        <title>Applications of and Algorithms for Genome Assembly and Genomic Analyses with an Emphasis on Marine Teleosts.</title>
        <authorList>
            <person name="Pickett B.D."/>
        </authorList>
    </citation>
    <scope>NUCLEOTIDE SEQUENCE</scope>
    <source>
        <strain evidence="6">HI-2016</strain>
    </source>
</reference>
<proteinExistence type="predicted"/>
<dbReference type="OrthoDB" id="8902439at2759"/>
<dbReference type="SMART" id="SM00409">
    <property type="entry name" value="IG"/>
    <property type="match status" value="2"/>
</dbReference>
<dbReference type="Gene3D" id="2.60.40.10">
    <property type="entry name" value="Immunoglobulins"/>
    <property type="match status" value="2"/>
</dbReference>
<comment type="caution">
    <text evidence="6">The sequence shown here is derived from an EMBL/GenBank/DDBJ whole genome shotgun (WGS) entry which is preliminary data.</text>
</comment>
<dbReference type="GO" id="GO:0005886">
    <property type="term" value="C:plasma membrane"/>
    <property type="evidence" value="ECO:0007669"/>
    <property type="project" value="TreeGrafter"/>
</dbReference>
<evidence type="ECO:0000256" key="3">
    <source>
        <dbReference type="ARBA" id="ARBA00023136"/>
    </source>
</evidence>
<dbReference type="InterPro" id="IPR036179">
    <property type="entry name" value="Ig-like_dom_sf"/>
</dbReference>
<dbReference type="SUPFAM" id="SSF48726">
    <property type="entry name" value="Immunoglobulin"/>
    <property type="match status" value="2"/>
</dbReference>
<dbReference type="PANTHER" id="PTHR11860">
    <property type="entry name" value="POLYMERIC-IMMUNOGLOBULIN RECEPTOR"/>
    <property type="match status" value="1"/>
</dbReference>
<gene>
    <name evidence="6" type="ORF">JZ751_010135</name>
</gene>
<dbReference type="PANTHER" id="PTHR11860:SF118">
    <property type="entry name" value="CMRF35-LIKE MOLECULE 3-RELATED"/>
    <property type="match status" value="1"/>
</dbReference>
<keyword evidence="4" id="KW-0732">Signal</keyword>
<feature type="signal peptide" evidence="4">
    <location>
        <begin position="1"/>
        <end position="18"/>
    </location>
</feature>
<keyword evidence="2" id="KW-0812">Transmembrane</keyword>
<keyword evidence="3" id="KW-0472">Membrane</keyword>
<accession>A0A8T2N5F6</accession>
<feature type="chain" id="PRO_5035789931" description="Immunoglobulin domain-containing protein" evidence="4">
    <location>
        <begin position="19"/>
        <end position="191"/>
    </location>
</feature>
<comment type="subcellular location">
    <subcellularLocation>
        <location evidence="1">Membrane</location>
    </subcellularLocation>
</comment>